<organism evidence="3 4">
    <name type="scientific">Cercophora samala</name>
    <dbReference type="NCBI Taxonomy" id="330535"/>
    <lineage>
        <taxon>Eukaryota</taxon>
        <taxon>Fungi</taxon>
        <taxon>Dikarya</taxon>
        <taxon>Ascomycota</taxon>
        <taxon>Pezizomycotina</taxon>
        <taxon>Sordariomycetes</taxon>
        <taxon>Sordariomycetidae</taxon>
        <taxon>Sordariales</taxon>
        <taxon>Lasiosphaeriaceae</taxon>
        <taxon>Cercophora</taxon>
    </lineage>
</organism>
<reference evidence="3" key="1">
    <citation type="submission" date="2023-06" db="EMBL/GenBank/DDBJ databases">
        <title>Genome-scale phylogeny and comparative genomics of the fungal order Sordariales.</title>
        <authorList>
            <consortium name="Lawrence Berkeley National Laboratory"/>
            <person name="Hensen N."/>
            <person name="Bonometti L."/>
            <person name="Westerberg I."/>
            <person name="Brannstrom I.O."/>
            <person name="Guillou S."/>
            <person name="Cros-Aarteil S."/>
            <person name="Calhoun S."/>
            <person name="Haridas S."/>
            <person name="Kuo A."/>
            <person name="Mondo S."/>
            <person name="Pangilinan J."/>
            <person name="Riley R."/>
            <person name="Labutti K."/>
            <person name="Andreopoulos B."/>
            <person name="Lipzen A."/>
            <person name="Chen C."/>
            <person name="Yanf M."/>
            <person name="Daum C."/>
            <person name="Ng V."/>
            <person name="Clum A."/>
            <person name="Steindorff A."/>
            <person name="Ohm R."/>
            <person name="Martin F."/>
            <person name="Silar P."/>
            <person name="Natvig D."/>
            <person name="Lalanne C."/>
            <person name="Gautier V."/>
            <person name="Ament-Velasquez S.L."/>
            <person name="Kruys A."/>
            <person name="Hutchinson M.I."/>
            <person name="Powell A.J."/>
            <person name="Barry K."/>
            <person name="Miller A.N."/>
            <person name="Grigoriev I.V."/>
            <person name="Debuchy R."/>
            <person name="Gladieux P."/>
            <person name="Thoren M.H."/>
            <person name="Johannesson H."/>
        </authorList>
    </citation>
    <scope>NUCLEOTIDE SEQUENCE</scope>
    <source>
        <strain evidence="3">CBS 307.81</strain>
    </source>
</reference>
<gene>
    <name evidence="3" type="ORF">QBC41DRAFT_237224</name>
</gene>
<proteinExistence type="predicted"/>
<dbReference type="InterPro" id="IPR002523">
    <property type="entry name" value="MgTranspt_CorA/ZnTranspt_ZntB"/>
</dbReference>
<evidence type="ECO:0000256" key="2">
    <source>
        <dbReference type="SAM" id="Phobius"/>
    </source>
</evidence>
<dbReference type="Pfam" id="PF01544">
    <property type="entry name" value="CorA"/>
    <property type="match status" value="1"/>
</dbReference>
<accession>A0AA39YXR6</accession>
<feature type="compositionally biased region" description="Pro residues" evidence="1">
    <location>
        <begin position="215"/>
        <end position="227"/>
    </location>
</feature>
<feature type="region of interest" description="Disordered" evidence="1">
    <location>
        <begin position="215"/>
        <end position="234"/>
    </location>
</feature>
<evidence type="ECO:0000313" key="4">
    <source>
        <dbReference type="Proteomes" id="UP001174997"/>
    </source>
</evidence>
<feature type="transmembrane region" description="Helical" evidence="2">
    <location>
        <begin position="118"/>
        <end position="143"/>
    </location>
</feature>
<keyword evidence="2" id="KW-0812">Transmembrane</keyword>
<dbReference type="Gene3D" id="1.20.58.340">
    <property type="entry name" value="Magnesium transport protein CorA, transmembrane region"/>
    <property type="match status" value="1"/>
</dbReference>
<protein>
    <submittedName>
        <fullName evidence="3">Uncharacterized protein</fullName>
    </submittedName>
</protein>
<evidence type="ECO:0000313" key="3">
    <source>
        <dbReference type="EMBL" id="KAK0659712.1"/>
    </source>
</evidence>
<feature type="transmembrane region" description="Helical" evidence="2">
    <location>
        <begin position="155"/>
        <end position="177"/>
    </location>
</feature>
<keyword evidence="4" id="KW-1185">Reference proteome</keyword>
<comment type="caution">
    <text evidence="3">The sequence shown here is derived from an EMBL/GenBank/DDBJ whole genome shotgun (WGS) entry which is preliminary data.</text>
</comment>
<dbReference type="AlphaFoldDB" id="A0AA39YXR6"/>
<dbReference type="EMBL" id="JAULSY010000180">
    <property type="protein sequence ID" value="KAK0659712.1"/>
    <property type="molecule type" value="Genomic_DNA"/>
</dbReference>
<dbReference type="GO" id="GO:0046873">
    <property type="term" value="F:metal ion transmembrane transporter activity"/>
    <property type="evidence" value="ECO:0007669"/>
    <property type="project" value="InterPro"/>
</dbReference>
<name>A0AA39YXR6_9PEZI</name>
<keyword evidence="2" id="KW-1133">Transmembrane helix</keyword>
<sequence length="266" mass="29291">MFDASFTQLKLYFQLLHLLRIAQEFIQEASTNLRSLSAQHRIMMEKTNADKSNTATRDAVVIVSKNWDTIIANFDAQAATLAGLISTKTGEIERLRDGIMNATTLLEASKSTSMNRHIIIFTAVTIFYLPLGFVTAVYSMSLIGDEALSHLKGPYVGSMLAVAGLTYMVSIAVVFFVDRKKITPWLLQQVPAGIKAKPWFWTACDKLNIKQPGLHPPRGPPIIPRPPGVKVGDKSVSKGWRALWLKGGLDLRRRKKGGNSAPAATV</sequence>
<dbReference type="GO" id="GO:0016020">
    <property type="term" value="C:membrane"/>
    <property type="evidence" value="ECO:0007669"/>
    <property type="project" value="InterPro"/>
</dbReference>
<keyword evidence="2" id="KW-0472">Membrane</keyword>
<evidence type="ECO:0000256" key="1">
    <source>
        <dbReference type="SAM" id="MobiDB-lite"/>
    </source>
</evidence>
<dbReference type="Proteomes" id="UP001174997">
    <property type="component" value="Unassembled WGS sequence"/>
</dbReference>